<accession>A0ABP8ZXP1</accession>
<keyword evidence="8" id="KW-0764">Sulfate transport</keyword>
<feature type="transmembrane region" description="Helical" evidence="10">
    <location>
        <begin position="74"/>
        <end position="99"/>
    </location>
</feature>
<evidence type="ECO:0000256" key="10">
    <source>
        <dbReference type="SAM" id="Phobius"/>
    </source>
</evidence>
<proteinExistence type="predicted"/>
<dbReference type="Proteomes" id="UP001501645">
    <property type="component" value="Unassembled WGS sequence"/>
</dbReference>
<dbReference type="RefSeq" id="WP_345436736.1">
    <property type="nucleotide sequence ID" value="NZ_BAABKO010000001.1"/>
</dbReference>
<evidence type="ECO:0000256" key="1">
    <source>
        <dbReference type="ARBA" id="ARBA00004141"/>
    </source>
</evidence>
<evidence type="ECO:0000313" key="11">
    <source>
        <dbReference type="EMBL" id="GAA4768989.1"/>
    </source>
</evidence>
<evidence type="ECO:0000256" key="6">
    <source>
        <dbReference type="ARBA" id="ARBA00022692"/>
    </source>
</evidence>
<reference evidence="12" key="1">
    <citation type="journal article" date="2019" name="Int. J. Syst. Evol. Microbiol.">
        <title>The Global Catalogue of Microorganisms (GCM) 10K type strain sequencing project: providing services to taxonomists for standard genome sequencing and annotation.</title>
        <authorList>
            <consortium name="The Broad Institute Genomics Platform"/>
            <consortium name="The Broad Institute Genome Sequencing Center for Infectious Disease"/>
            <person name="Wu L."/>
            <person name="Ma J."/>
        </authorList>
    </citation>
    <scope>NUCLEOTIDE SEQUENCE [LARGE SCALE GENOMIC DNA]</scope>
    <source>
        <strain evidence="12">JCM 18537</strain>
    </source>
</reference>
<keyword evidence="5" id="KW-0028">Amino-acid biosynthesis</keyword>
<dbReference type="PANTHER" id="PTHR37468:SF1">
    <property type="entry name" value="SULFATE TRANSPORTER CYSZ"/>
    <property type="match status" value="1"/>
</dbReference>
<comment type="caution">
    <text evidence="11">The sequence shown here is derived from an EMBL/GenBank/DDBJ whole genome shotgun (WGS) entry which is preliminary data.</text>
</comment>
<evidence type="ECO:0000256" key="4">
    <source>
        <dbReference type="ARBA" id="ARBA00022519"/>
    </source>
</evidence>
<protein>
    <submittedName>
        <fullName evidence="11">EI24 domain-containing protein</fullName>
    </submittedName>
</protein>
<dbReference type="InterPro" id="IPR059112">
    <property type="entry name" value="CysZ/EI24"/>
</dbReference>
<evidence type="ECO:0000256" key="5">
    <source>
        <dbReference type="ARBA" id="ARBA00022605"/>
    </source>
</evidence>
<keyword evidence="12" id="KW-1185">Reference proteome</keyword>
<gene>
    <name evidence="11" type="ORF">GCM10023351_10830</name>
</gene>
<organism evidence="11 12">
    <name type="scientific">Microbacterium gilvum</name>
    <dbReference type="NCBI Taxonomy" id="1336204"/>
    <lineage>
        <taxon>Bacteria</taxon>
        <taxon>Bacillati</taxon>
        <taxon>Actinomycetota</taxon>
        <taxon>Actinomycetes</taxon>
        <taxon>Micrococcales</taxon>
        <taxon>Microbacteriaceae</taxon>
        <taxon>Microbacterium</taxon>
    </lineage>
</organism>
<feature type="transmembrane region" description="Helical" evidence="10">
    <location>
        <begin position="203"/>
        <end position="228"/>
    </location>
</feature>
<feature type="transmembrane region" description="Helical" evidence="10">
    <location>
        <begin position="159"/>
        <end position="182"/>
    </location>
</feature>
<keyword evidence="7 10" id="KW-1133">Transmembrane helix</keyword>
<keyword evidence="6 10" id="KW-0812">Transmembrane</keyword>
<dbReference type="EMBL" id="BAABKO010000001">
    <property type="protein sequence ID" value="GAA4768989.1"/>
    <property type="molecule type" value="Genomic_DNA"/>
</dbReference>
<comment type="subcellular location">
    <subcellularLocation>
        <location evidence="1">Membrane</location>
        <topology evidence="1">Multi-pass membrane protein</topology>
    </subcellularLocation>
</comment>
<feature type="transmembrane region" description="Helical" evidence="10">
    <location>
        <begin position="133"/>
        <end position="153"/>
    </location>
</feature>
<dbReference type="PANTHER" id="PTHR37468">
    <property type="entry name" value="SULFATE TRANSPORTER CYSZ"/>
    <property type="match status" value="1"/>
</dbReference>
<keyword evidence="2" id="KW-0813">Transport</keyword>
<feature type="transmembrane region" description="Helical" evidence="10">
    <location>
        <begin position="28"/>
        <end position="54"/>
    </location>
</feature>
<dbReference type="Pfam" id="PF07264">
    <property type="entry name" value="EI24"/>
    <property type="match status" value="1"/>
</dbReference>
<dbReference type="InterPro" id="IPR050480">
    <property type="entry name" value="CysZ-like"/>
</dbReference>
<evidence type="ECO:0000256" key="3">
    <source>
        <dbReference type="ARBA" id="ARBA00022475"/>
    </source>
</evidence>
<keyword evidence="3" id="KW-1003">Cell membrane</keyword>
<keyword evidence="4" id="KW-0997">Cell inner membrane</keyword>
<keyword evidence="9 10" id="KW-0472">Membrane</keyword>
<sequence length="250" mass="25875">MNELLHGARLLLNGFGWWAVRPRVMATALIPAAIVGALMAAGLVALGAFLPAIVEALTPWADAWAAFWAGALRVLIGVAVLAAGVVVAVTTFTALTLLIGEPFYDRVWRSVEERRTGDVPEARYGLVRAAGDAVSLIARGLAIAVLSVALGFVPVAGAVLAAVAGASLSGWVLADELTTRALSARGLDGPARRALRRASRGRVWGFGVATHLLLMIPLAAIVTMPAAVAGSTLLAHELIERGVRPASAQD</sequence>
<evidence type="ECO:0000256" key="9">
    <source>
        <dbReference type="ARBA" id="ARBA00023136"/>
    </source>
</evidence>
<evidence type="ECO:0000256" key="7">
    <source>
        <dbReference type="ARBA" id="ARBA00022989"/>
    </source>
</evidence>
<evidence type="ECO:0000313" key="12">
    <source>
        <dbReference type="Proteomes" id="UP001501645"/>
    </source>
</evidence>
<evidence type="ECO:0000256" key="8">
    <source>
        <dbReference type="ARBA" id="ARBA00023032"/>
    </source>
</evidence>
<name>A0ABP8ZXP1_9MICO</name>
<evidence type="ECO:0000256" key="2">
    <source>
        <dbReference type="ARBA" id="ARBA00022448"/>
    </source>
</evidence>